<evidence type="ECO:0000313" key="2">
    <source>
        <dbReference type="EMBL" id="KAG5844660.1"/>
    </source>
</evidence>
<comment type="caution">
    <text evidence="2">The sequence shown here is derived from an EMBL/GenBank/DDBJ whole genome shotgun (WGS) entry which is preliminary data.</text>
</comment>
<dbReference type="EMBL" id="JAFIRN010000008">
    <property type="protein sequence ID" value="KAG5844660.1"/>
    <property type="molecule type" value="Genomic_DNA"/>
</dbReference>
<sequence length="80" mass="9073">MGWWSDCYCYSSLFSSFFPLFFWGLELSAAALDACWPAALVRPLMARWLKLTAATPRSTVQSTALWVAWPAAEPYLNHKP</sequence>
<keyword evidence="1" id="KW-0472">Membrane</keyword>
<name>A0A9D3MC99_ANGAN</name>
<evidence type="ECO:0000313" key="3">
    <source>
        <dbReference type="Proteomes" id="UP001044222"/>
    </source>
</evidence>
<proteinExistence type="predicted"/>
<feature type="non-terminal residue" evidence="2">
    <location>
        <position position="80"/>
    </location>
</feature>
<accession>A0A9D3MC99</accession>
<feature type="transmembrane region" description="Helical" evidence="1">
    <location>
        <begin position="20"/>
        <end position="41"/>
    </location>
</feature>
<keyword evidence="3" id="KW-1185">Reference proteome</keyword>
<protein>
    <submittedName>
        <fullName evidence="2">Uncharacterized protein</fullName>
    </submittedName>
</protein>
<keyword evidence="1" id="KW-0812">Transmembrane</keyword>
<organism evidence="2 3">
    <name type="scientific">Anguilla anguilla</name>
    <name type="common">European freshwater eel</name>
    <name type="synonym">Muraena anguilla</name>
    <dbReference type="NCBI Taxonomy" id="7936"/>
    <lineage>
        <taxon>Eukaryota</taxon>
        <taxon>Metazoa</taxon>
        <taxon>Chordata</taxon>
        <taxon>Craniata</taxon>
        <taxon>Vertebrata</taxon>
        <taxon>Euteleostomi</taxon>
        <taxon>Actinopterygii</taxon>
        <taxon>Neopterygii</taxon>
        <taxon>Teleostei</taxon>
        <taxon>Anguilliformes</taxon>
        <taxon>Anguillidae</taxon>
        <taxon>Anguilla</taxon>
    </lineage>
</organism>
<dbReference type="Proteomes" id="UP001044222">
    <property type="component" value="Chromosome 8"/>
</dbReference>
<gene>
    <name evidence="2" type="ORF">ANANG_G00164840</name>
</gene>
<evidence type="ECO:0000256" key="1">
    <source>
        <dbReference type="SAM" id="Phobius"/>
    </source>
</evidence>
<reference evidence="2" key="1">
    <citation type="submission" date="2021-01" db="EMBL/GenBank/DDBJ databases">
        <title>A chromosome-scale assembly of European eel, Anguilla anguilla.</title>
        <authorList>
            <person name="Henkel C."/>
            <person name="Jong-Raadsen S.A."/>
            <person name="Dufour S."/>
            <person name="Weltzien F.-A."/>
            <person name="Palstra A.P."/>
            <person name="Pelster B."/>
            <person name="Spaink H.P."/>
            <person name="Van Den Thillart G.E."/>
            <person name="Jansen H."/>
            <person name="Zahm M."/>
            <person name="Klopp C."/>
            <person name="Cedric C."/>
            <person name="Louis A."/>
            <person name="Berthelot C."/>
            <person name="Parey E."/>
            <person name="Roest Crollius H."/>
            <person name="Montfort J."/>
            <person name="Robinson-Rechavi M."/>
            <person name="Bucao C."/>
            <person name="Bouchez O."/>
            <person name="Gislard M."/>
            <person name="Lluch J."/>
            <person name="Milhes M."/>
            <person name="Lampietro C."/>
            <person name="Lopez Roques C."/>
            <person name="Donnadieu C."/>
            <person name="Braasch I."/>
            <person name="Desvignes T."/>
            <person name="Postlethwait J."/>
            <person name="Bobe J."/>
            <person name="Guiguen Y."/>
            <person name="Dirks R."/>
        </authorList>
    </citation>
    <scope>NUCLEOTIDE SEQUENCE</scope>
    <source>
        <strain evidence="2">Tag_6206</strain>
        <tissue evidence="2">Liver</tissue>
    </source>
</reference>
<keyword evidence="1" id="KW-1133">Transmembrane helix</keyword>
<dbReference type="AlphaFoldDB" id="A0A9D3MC99"/>